<dbReference type="RefSeq" id="WP_229385270.1">
    <property type="nucleotide sequence ID" value="NZ_JAGTTN010000005.1"/>
</dbReference>
<comment type="caution">
    <text evidence="5">The sequence shown here is derived from an EMBL/GenBank/DDBJ whole genome shotgun (WGS) entry which is preliminary data.</text>
</comment>
<dbReference type="Gene3D" id="3.20.20.60">
    <property type="entry name" value="Phosphoenolpyruvate-binding domains"/>
    <property type="match status" value="1"/>
</dbReference>
<dbReference type="InterPro" id="IPR015813">
    <property type="entry name" value="Pyrv/PenolPyrv_kinase-like_dom"/>
</dbReference>
<dbReference type="InterPro" id="IPR040442">
    <property type="entry name" value="Pyrv_kinase-like_dom_sf"/>
</dbReference>
<comment type="similarity">
    <text evidence="1">Belongs to the HpcH/HpaI aldolase family.</text>
</comment>
<dbReference type="EMBL" id="JAGTTN010000005">
    <property type="protein sequence ID" value="MCC2033300.1"/>
    <property type="molecule type" value="Genomic_DNA"/>
</dbReference>
<evidence type="ECO:0000256" key="3">
    <source>
        <dbReference type="ARBA" id="ARBA00023239"/>
    </source>
</evidence>
<keyword evidence="6" id="KW-1185">Reference proteome</keyword>
<evidence type="ECO:0000259" key="4">
    <source>
        <dbReference type="Pfam" id="PF03328"/>
    </source>
</evidence>
<proteinExistence type="inferred from homology"/>
<evidence type="ECO:0000256" key="2">
    <source>
        <dbReference type="ARBA" id="ARBA00022723"/>
    </source>
</evidence>
<dbReference type="GO" id="GO:0005737">
    <property type="term" value="C:cytoplasm"/>
    <property type="evidence" value="ECO:0007669"/>
    <property type="project" value="TreeGrafter"/>
</dbReference>
<keyword evidence="3" id="KW-0456">Lyase</keyword>
<dbReference type="InterPro" id="IPR005000">
    <property type="entry name" value="Aldolase/citrate-lyase_domain"/>
</dbReference>
<dbReference type="GO" id="GO:0046872">
    <property type="term" value="F:metal ion binding"/>
    <property type="evidence" value="ECO:0007669"/>
    <property type="project" value="UniProtKB-KW"/>
</dbReference>
<dbReference type="Proteomes" id="UP001139354">
    <property type="component" value="Unassembled WGS sequence"/>
</dbReference>
<dbReference type="InterPro" id="IPR050251">
    <property type="entry name" value="HpcH-HpaI_aldolase"/>
</dbReference>
<evidence type="ECO:0000313" key="5">
    <source>
        <dbReference type="EMBL" id="MCC2033300.1"/>
    </source>
</evidence>
<dbReference type="GO" id="GO:0016832">
    <property type="term" value="F:aldehyde-lyase activity"/>
    <property type="evidence" value="ECO:0007669"/>
    <property type="project" value="UniProtKB-ARBA"/>
</dbReference>
<organism evidence="5 6">
    <name type="scientific">Microbacterium allomyrinae</name>
    <dbReference type="NCBI Taxonomy" id="2830666"/>
    <lineage>
        <taxon>Bacteria</taxon>
        <taxon>Bacillati</taxon>
        <taxon>Actinomycetota</taxon>
        <taxon>Actinomycetes</taxon>
        <taxon>Micrococcales</taxon>
        <taxon>Microbacteriaceae</taxon>
        <taxon>Microbacterium</taxon>
    </lineage>
</organism>
<dbReference type="PANTHER" id="PTHR30502">
    <property type="entry name" value="2-KETO-3-DEOXY-L-RHAMNONATE ALDOLASE"/>
    <property type="match status" value="1"/>
</dbReference>
<dbReference type="SUPFAM" id="SSF51621">
    <property type="entry name" value="Phosphoenolpyruvate/pyruvate domain"/>
    <property type="match status" value="1"/>
</dbReference>
<name>A0A9X1S4T1_9MICO</name>
<dbReference type="PANTHER" id="PTHR30502:SF0">
    <property type="entry name" value="PHOSPHOENOLPYRUVATE CARBOXYLASE FAMILY PROTEIN"/>
    <property type="match status" value="1"/>
</dbReference>
<sequence length="292" mass="29671">MPLRLAPTFRAALAAPAGSSADEEGVPRSSGRPLAGIWVCSGSPLVAEICAGAGLDWMLIDMEHSPNGLESVLAQLQAVAAYPVIPVVRVPIGDVVTIKQVLDLGAQNLLVPMVSSRADAEAAVAAVRYPPRGTRGVGSALARSARWNRVDDYLQDADAHVSLFVQIETAAGVEAAADIAAVDGVDGVFVGPSDLAASMGLLGQQTHPDVVAAALRAFEAVRAAGKPAGVNAFDPVAADAYLEAGASFILVGADVALLARGSEALAARFVGPASAGSAAERAMPESSERPSY</sequence>
<dbReference type="AlphaFoldDB" id="A0A9X1S4T1"/>
<protein>
    <submittedName>
        <fullName evidence="5">2-dehydro-3-deoxyglucarate aldolase</fullName>
    </submittedName>
</protein>
<dbReference type="FunFam" id="3.20.20.60:FF:000004">
    <property type="entry name" value="5-keto-4-deoxy-D-glucarate aldolase"/>
    <property type="match status" value="1"/>
</dbReference>
<evidence type="ECO:0000313" key="6">
    <source>
        <dbReference type="Proteomes" id="UP001139354"/>
    </source>
</evidence>
<feature type="domain" description="HpcH/HpaI aldolase/citrate lyase" evidence="4">
    <location>
        <begin position="35"/>
        <end position="258"/>
    </location>
</feature>
<reference evidence="5" key="1">
    <citation type="submission" date="2021-04" db="EMBL/GenBank/DDBJ databases">
        <title>Microbacterium tenobrionis sp. nov. and Microbacterium allomyrinae sp. nov., isolated from larvae of Tenobrio molitor and Allomyrina dichotoma, respectively.</title>
        <authorList>
            <person name="Lee S.D."/>
        </authorList>
    </citation>
    <scope>NUCLEOTIDE SEQUENCE</scope>
    <source>
        <strain evidence="5">BWT-G7</strain>
    </source>
</reference>
<dbReference type="Pfam" id="PF03328">
    <property type="entry name" value="HpcH_HpaI"/>
    <property type="match status" value="1"/>
</dbReference>
<accession>A0A9X1S4T1</accession>
<evidence type="ECO:0000256" key="1">
    <source>
        <dbReference type="ARBA" id="ARBA00005568"/>
    </source>
</evidence>
<gene>
    <name evidence="5" type="ORF">KEC57_14020</name>
</gene>
<keyword evidence="2" id="KW-0479">Metal-binding</keyword>